<evidence type="ECO:0000256" key="10">
    <source>
        <dbReference type="ARBA" id="ARBA00023033"/>
    </source>
</evidence>
<protein>
    <recommendedName>
        <fullName evidence="14">Tyrosinase</fullName>
        <ecNumber evidence="4">1.14.18.1</ecNumber>
    </recommendedName>
    <alternativeName>
        <fullName evidence="15">Monophenol monooxygenase</fullName>
    </alternativeName>
</protein>
<keyword evidence="8" id="KW-0560">Oxidoreductase</keyword>
<feature type="signal peptide" evidence="16">
    <location>
        <begin position="1"/>
        <end position="17"/>
    </location>
</feature>
<evidence type="ECO:0000256" key="13">
    <source>
        <dbReference type="ARBA" id="ARBA00023180"/>
    </source>
</evidence>
<keyword evidence="7 16" id="KW-0732">Signal</keyword>
<dbReference type="GO" id="GO:0042438">
    <property type="term" value="P:melanin biosynthetic process"/>
    <property type="evidence" value="ECO:0007669"/>
    <property type="project" value="UniProtKB-KW"/>
</dbReference>
<comment type="subcellular location">
    <subcellularLocation>
        <location evidence="2">Melanosome membrane</location>
        <topology evidence="2">Single-pass type I membrane protein</topology>
    </subcellularLocation>
</comment>
<evidence type="ECO:0000256" key="3">
    <source>
        <dbReference type="ARBA" id="ARBA00009928"/>
    </source>
</evidence>
<keyword evidence="20" id="KW-1185">Reference proteome</keyword>
<comment type="similarity">
    <text evidence="3">Belongs to the tyrosinase family.</text>
</comment>
<keyword evidence="10" id="KW-0503">Monooxygenase</keyword>
<dbReference type="Proteomes" id="UP001066276">
    <property type="component" value="Chromosome 8"/>
</dbReference>
<evidence type="ECO:0000256" key="9">
    <source>
        <dbReference type="ARBA" id="ARBA00023008"/>
    </source>
</evidence>
<evidence type="ECO:0000256" key="6">
    <source>
        <dbReference type="ARBA" id="ARBA00022723"/>
    </source>
</evidence>
<dbReference type="PROSITE" id="PS00498">
    <property type="entry name" value="TYROSINASE_2"/>
    <property type="match status" value="1"/>
</dbReference>
<evidence type="ECO:0000256" key="8">
    <source>
        <dbReference type="ARBA" id="ARBA00023002"/>
    </source>
</evidence>
<dbReference type="GO" id="GO:0046872">
    <property type="term" value="F:metal ion binding"/>
    <property type="evidence" value="ECO:0007669"/>
    <property type="project" value="UniProtKB-KW"/>
</dbReference>
<evidence type="ECO:0000256" key="1">
    <source>
        <dbReference type="ARBA" id="ARBA00001973"/>
    </source>
</evidence>
<comment type="cofactor">
    <cofactor evidence="1">
        <name>Cu(2+)</name>
        <dbReference type="ChEBI" id="CHEBI:29036"/>
    </cofactor>
</comment>
<keyword evidence="5" id="KW-0812">Transmembrane</keyword>
<dbReference type="GO" id="GO:0033162">
    <property type="term" value="C:melanosome membrane"/>
    <property type="evidence" value="ECO:0007669"/>
    <property type="project" value="UniProtKB-SubCell"/>
</dbReference>
<dbReference type="EMBL" id="JANPWB010000012">
    <property type="protein sequence ID" value="KAJ1121300.1"/>
    <property type="molecule type" value="Genomic_DNA"/>
</dbReference>
<dbReference type="PROSITE" id="PS00497">
    <property type="entry name" value="TYROSINASE_1"/>
    <property type="match status" value="1"/>
</dbReference>
<evidence type="ECO:0000256" key="12">
    <source>
        <dbReference type="ARBA" id="ARBA00023136"/>
    </source>
</evidence>
<proteinExistence type="inferred from homology"/>
<dbReference type="InterPro" id="IPR002227">
    <property type="entry name" value="Tyrosinase_Cu-bd"/>
</dbReference>
<evidence type="ECO:0000256" key="14">
    <source>
        <dbReference type="ARBA" id="ARBA00039304"/>
    </source>
</evidence>
<keyword evidence="12" id="KW-0472">Membrane</keyword>
<evidence type="ECO:0000256" key="16">
    <source>
        <dbReference type="SAM" id="SignalP"/>
    </source>
</evidence>
<evidence type="ECO:0000256" key="2">
    <source>
        <dbReference type="ARBA" id="ARBA00004573"/>
    </source>
</evidence>
<keyword evidence="11" id="KW-0470">Melanin biosynthesis</keyword>
<name>A0AAV7P2D4_PLEWA</name>
<accession>A0AAV7P2D4</accession>
<dbReference type="InterPro" id="IPR050316">
    <property type="entry name" value="Tyrosinase/Hemocyanin"/>
</dbReference>
<keyword evidence="13" id="KW-0325">Glycoprotein</keyword>
<feature type="chain" id="PRO_5043832335" description="Tyrosinase" evidence="16">
    <location>
        <begin position="18"/>
        <end position="449"/>
    </location>
</feature>
<evidence type="ECO:0000256" key="5">
    <source>
        <dbReference type="ARBA" id="ARBA00022692"/>
    </source>
</evidence>
<evidence type="ECO:0000256" key="7">
    <source>
        <dbReference type="ARBA" id="ARBA00022729"/>
    </source>
</evidence>
<dbReference type="InterPro" id="IPR008922">
    <property type="entry name" value="Di-copper_centre_dom_sf"/>
</dbReference>
<feature type="domain" description="Tyrosinase copper-binding" evidence="18">
    <location>
        <begin position="372"/>
        <end position="383"/>
    </location>
</feature>
<sequence>MLTSFVLLSVLLSGVVGQFPTACTTAQALKDRRCCPQWKDGSMCGVDSGRGRCMFMHQTYSEKRSYTQPNDDRLDWPHEFYDSVCVCNGNCAGFDCGECKSGFCGAKCTEKKTIIRREIRELSRQERLTFFSYLSLAKLKTSARYKILITGNRYDRNTFRFVEASVYDVFVWMHAHPVAPFLQDNMFDMTIDFAHRGPIFLPWHRWYLLFFEREIQILTHDYDFALPYYDWSMEGKTCSICTDDMMGKSDNQGLLTSSSYFGNWKSMCSGFSYPEKYCTVAEDKCRMEPIHRNPGADPSYSQMPSTKQVEDVLQWKDYDTPPYSVSAQRSFRNALEGFVDPSSGTERRGSLHNLFHLYMGGSMTQSTLASNDPIFLLHHTFIDKIFDRWLVKYNGSSEMYPKNNIFGHGPNEYIIPSMPPVRNKDYVQKAAIFGYEYSNYRPPSNMSSN</sequence>
<gene>
    <name evidence="19" type="ORF">NDU88_009413</name>
</gene>
<evidence type="ECO:0000256" key="15">
    <source>
        <dbReference type="ARBA" id="ARBA00042251"/>
    </source>
</evidence>
<dbReference type="Pfam" id="PF00264">
    <property type="entry name" value="Tyrosinase"/>
    <property type="match status" value="1"/>
</dbReference>
<comment type="caution">
    <text evidence="19">The sequence shown here is derived from an EMBL/GenBank/DDBJ whole genome shotgun (WGS) entry which is preliminary data.</text>
</comment>
<evidence type="ECO:0000256" key="11">
    <source>
        <dbReference type="ARBA" id="ARBA00023101"/>
    </source>
</evidence>
<dbReference type="EC" id="1.14.18.1" evidence="4"/>
<evidence type="ECO:0000256" key="4">
    <source>
        <dbReference type="ARBA" id="ARBA00011906"/>
    </source>
</evidence>
<reference evidence="19" key="1">
    <citation type="journal article" date="2022" name="bioRxiv">
        <title>Sequencing and chromosome-scale assembly of the giantPleurodeles waltlgenome.</title>
        <authorList>
            <person name="Brown T."/>
            <person name="Elewa A."/>
            <person name="Iarovenko S."/>
            <person name="Subramanian E."/>
            <person name="Araus A.J."/>
            <person name="Petzold A."/>
            <person name="Susuki M."/>
            <person name="Suzuki K.-i.T."/>
            <person name="Hayashi T."/>
            <person name="Toyoda A."/>
            <person name="Oliveira C."/>
            <person name="Osipova E."/>
            <person name="Leigh N.D."/>
            <person name="Simon A."/>
            <person name="Yun M.H."/>
        </authorList>
    </citation>
    <scope>NUCLEOTIDE SEQUENCE</scope>
    <source>
        <strain evidence="19">20211129_DDA</strain>
        <tissue evidence="19">Liver</tissue>
    </source>
</reference>
<dbReference type="GO" id="GO:0043473">
    <property type="term" value="P:pigmentation"/>
    <property type="evidence" value="ECO:0007669"/>
    <property type="project" value="TreeGrafter"/>
</dbReference>
<dbReference type="PANTHER" id="PTHR11474:SF124">
    <property type="entry name" value="TYROSINASE"/>
    <property type="match status" value="1"/>
</dbReference>
<dbReference type="GO" id="GO:0004503">
    <property type="term" value="F:tyrosinase activity"/>
    <property type="evidence" value="ECO:0007669"/>
    <property type="project" value="UniProtKB-EC"/>
</dbReference>
<organism evidence="19 20">
    <name type="scientific">Pleurodeles waltl</name>
    <name type="common">Iberian ribbed newt</name>
    <dbReference type="NCBI Taxonomy" id="8319"/>
    <lineage>
        <taxon>Eukaryota</taxon>
        <taxon>Metazoa</taxon>
        <taxon>Chordata</taxon>
        <taxon>Craniata</taxon>
        <taxon>Vertebrata</taxon>
        <taxon>Euteleostomi</taxon>
        <taxon>Amphibia</taxon>
        <taxon>Batrachia</taxon>
        <taxon>Caudata</taxon>
        <taxon>Salamandroidea</taxon>
        <taxon>Salamandridae</taxon>
        <taxon>Pleurodelinae</taxon>
        <taxon>Pleurodeles</taxon>
    </lineage>
</organism>
<keyword evidence="9" id="KW-0186">Copper</keyword>
<evidence type="ECO:0000313" key="20">
    <source>
        <dbReference type="Proteomes" id="UP001066276"/>
    </source>
</evidence>
<dbReference type="PRINTS" id="PR00092">
    <property type="entry name" value="TYROSINASE"/>
</dbReference>
<keyword evidence="6" id="KW-0479">Metal-binding</keyword>
<feature type="domain" description="Tyrosinase copper-binding" evidence="17">
    <location>
        <begin position="195"/>
        <end position="212"/>
    </location>
</feature>
<evidence type="ECO:0000259" key="18">
    <source>
        <dbReference type="PROSITE" id="PS00498"/>
    </source>
</evidence>
<dbReference type="PANTHER" id="PTHR11474">
    <property type="entry name" value="TYROSINASE FAMILY MEMBER"/>
    <property type="match status" value="1"/>
</dbReference>
<dbReference type="SUPFAM" id="SSF48056">
    <property type="entry name" value="Di-copper centre-containing domain"/>
    <property type="match status" value="1"/>
</dbReference>
<dbReference type="Gene3D" id="1.10.1280.10">
    <property type="entry name" value="Di-copper center containing domain from catechol oxidase"/>
    <property type="match status" value="1"/>
</dbReference>
<evidence type="ECO:0000313" key="19">
    <source>
        <dbReference type="EMBL" id="KAJ1121300.1"/>
    </source>
</evidence>
<dbReference type="AlphaFoldDB" id="A0AAV7P2D4"/>
<evidence type="ECO:0000259" key="17">
    <source>
        <dbReference type="PROSITE" id="PS00497"/>
    </source>
</evidence>